<dbReference type="Proteomes" id="UP001642483">
    <property type="component" value="Unassembled WGS sequence"/>
</dbReference>
<name>A0ABP0H0X1_CLALP</name>
<evidence type="ECO:0000256" key="1">
    <source>
        <dbReference type="SAM" id="MobiDB-lite"/>
    </source>
</evidence>
<comment type="caution">
    <text evidence="2">The sequence shown here is derived from an EMBL/GenBank/DDBJ whole genome shotgun (WGS) entry which is preliminary data.</text>
</comment>
<protein>
    <recommendedName>
        <fullName evidence="4">EF-hand domain-containing protein</fullName>
    </recommendedName>
</protein>
<feature type="region of interest" description="Disordered" evidence="1">
    <location>
        <begin position="363"/>
        <end position="402"/>
    </location>
</feature>
<evidence type="ECO:0008006" key="4">
    <source>
        <dbReference type="Google" id="ProtNLM"/>
    </source>
</evidence>
<reference evidence="2 3" key="1">
    <citation type="submission" date="2024-02" db="EMBL/GenBank/DDBJ databases">
        <authorList>
            <person name="Daric V."/>
            <person name="Darras S."/>
        </authorList>
    </citation>
    <scope>NUCLEOTIDE SEQUENCE [LARGE SCALE GENOMIC DNA]</scope>
</reference>
<accession>A0ABP0H0X1</accession>
<sequence>MIPTYSPVPDVNPNVNMQHSPILPPFTPHSRIRAAMQSRPGASPWQATRGTERFPPLARTADNWRHTIDDQYLESLTLLSPVINTEQNKSFQSATILRSVPIMRRHLDTFGGRTFSLPAKTKPVPFHTGRFIYDPQNRPVFLEELTQNQRLQAEVAMVEKVRGLKRKREALEHRWGGRKLNLQGFEMAKGERYSLQAEIQKLKELILPATARDIYTGRGIRLPEYHHTLRAMKRPTPGEFPAPPPPTTTLDSIREPAIKPSPSPPPRRHQTILKTAASRERVTFKQIGPQPHVRQNVDLLVQSVPVPAISVSPTPRTLPEKTTMSSIKHTIEEKREPRPQPQPTPMIKMHEPVEQIEVIEPPPTLPEEEESDLTKQSSPLVRDTPVDRSRSMAAPSASPDGKTQLNPLISISVLEDSIVTEQKYLEMKTKYDELVKESAENISFHQVLSVCSADLTQHQQRFLYCLYEFAAQNQPIGPEEFIAMSCLSGKIVKLSPSIQMMFEQINFAVFEESLAQYTELFCSVDRTARGRIGVGALLQLLGTTLQRQIEPDTKLAQQIMETMQKEYTSDVPKLDFLAYLPYFLYLEEMT</sequence>
<feature type="region of interest" description="Disordered" evidence="1">
    <location>
        <begin position="250"/>
        <end position="269"/>
    </location>
</feature>
<evidence type="ECO:0000313" key="3">
    <source>
        <dbReference type="Proteomes" id="UP001642483"/>
    </source>
</evidence>
<gene>
    <name evidence="2" type="ORF">CVLEPA_LOCUS30028</name>
</gene>
<dbReference type="EMBL" id="CAWYQH010000163">
    <property type="protein sequence ID" value="CAK8696694.1"/>
    <property type="molecule type" value="Genomic_DNA"/>
</dbReference>
<proteinExistence type="predicted"/>
<keyword evidence="3" id="KW-1185">Reference proteome</keyword>
<organism evidence="2 3">
    <name type="scientific">Clavelina lepadiformis</name>
    <name type="common">Light-bulb sea squirt</name>
    <name type="synonym">Ascidia lepadiformis</name>
    <dbReference type="NCBI Taxonomy" id="159417"/>
    <lineage>
        <taxon>Eukaryota</taxon>
        <taxon>Metazoa</taxon>
        <taxon>Chordata</taxon>
        <taxon>Tunicata</taxon>
        <taxon>Ascidiacea</taxon>
        <taxon>Aplousobranchia</taxon>
        <taxon>Clavelinidae</taxon>
        <taxon>Clavelina</taxon>
    </lineage>
</organism>
<evidence type="ECO:0000313" key="2">
    <source>
        <dbReference type="EMBL" id="CAK8696694.1"/>
    </source>
</evidence>